<gene>
    <name evidence="1" type="ORF">Lepil_1910</name>
</gene>
<dbReference type="HOGENOM" id="CLU_187601_0_0_12"/>
<reference evidence="1 2" key="1">
    <citation type="submission" date="2011-10" db="EMBL/GenBank/DDBJ databases">
        <title>The Improved High-Quality Draft genome of Leptonema illini DSM 21528.</title>
        <authorList>
            <consortium name="US DOE Joint Genome Institute (JGI-PGF)"/>
            <person name="Lucas S."/>
            <person name="Copeland A."/>
            <person name="Lapidus A."/>
            <person name="Glavina del Rio T."/>
            <person name="Dalin E."/>
            <person name="Tice H."/>
            <person name="Bruce D."/>
            <person name="Goodwin L."/>
            <person name="Pitluck S."/>
            <person name="Peters L."/>
            <person name="Mikhailova N."/>
            <person name="Held B."/>
            <person name="Kyrpides N."/>
            <person name="Mavromatis K."/>
            <person name="Ivanova N."/>
            <person name="Markowitz V."/>
            <person name="Cheng J.-F."/>
            <person name="Hugenholtz P."/>
            <person name="Woyke T."/>
            <person name="Wu D."/>
            <person name="Gronow S."/>
            <person name="Wellnitz S."/>
            <person name="Brambilla E.-M."/>
            <person name="Klenk H.-P."/>
            <person name="Eisen J.A."/>
        </authorList>
    </citation>
    <scope>NUCLEOTIDE SEQUENCE [LARGE SCALE GENOMIC DNA]</scope>
    <source>
        <strain evidence="1 2">DSM 21528</strain>
    </source>
</reference>
<proteinExistence type="predicted"/>
<evidence type="ECO:0000313" key="1">
    <source>
        <dbReference type="EMBL" id="EHQ06593.1"/>
    </source>
</evidence>
<sequence>MNSSDTQLSNAPEEKILSVKVRDLHQLKLVLATWYSYLREKSATLDEEQFRNALRTPVVYDIEKDEIELLIPGSERLLSDLNVFLRSISGS</sequence>
<dbReference type="EMBL" id="JH597773">
    <property type="protein sequence ID" value="EHQ06593.1"/>
    <property type="molecule type" value="Genomic_DNA"/>
</dbReference>
<evidence type="ECO:0000313" key="2">
    <source>
        <dbReference type="Proteomes" id="UP000005737"/>
    </source>
</evidence>
<organism evidence="1 2">
    <name type="scientific">Leptonema illini DSM 21528</name>
    <dbReference type="NCBI Taxonomy" id="929563"/>
    <lineage>
        <taxon>Bacteria</taxon>
        <taxon>Pseudomonadati</taxon>
        <taxon>Spirochaetota</taxon>
        <taxon>Spirochaetia</taxon>
        <taxon>Leptospirales</taxon>
        <taxon>Leptospiraceae</taxon>
        <taxon>Leptonema</taxon>
    </lineage>
</organism>
<dbReference type="RefSeq" id="WP_002772249.1">
    <property type="nucleotide sequence ID" value="NZ_JH597773.1"/>
</dbReference>
<keyword evidence="2" id="KW-1185">Reference proteome</keyword>
<dbReference type="Proteomes" id="UP000005737">
    <property type="component" value="Unassembled WGS sequence"/>
</dbReference>
<dbReference type="AlphaFoldDB" id="H2CE41"/>
<name>H2CE41_9LEPT</name>
<protein>
    <submittedName>
        <fullName evidence="1">Uncharacterized protein</fullName>
    </submittedName>
</protein>
<accession>H2CE41</accession>
<dbReference type="STRING" id="183.GCA_002009735_03243"/>